<dbReference type="EMBL" id="JACBYW010000006">
    <property type="protein sequence ID" value="NYH79974.1"/>
    <property type="molecule type" value="Genomic_DNA"/>
</dbReference>
<proteinExistence type="predicted"/>
<evidence type="ECO:0000256" key="1">
    <source>
        <dbReference type="SAM" id="MobiDB-lite"/>
    </source>
</evidence>
<evidence type="ECO:0000313" key="2">
    <source>
        <dbReference type="EMBL" id="NYH79974.1"/>
    </source>
</evidence>
<sequence>MPDGGGALFMDERNEHREHRDGNPGNVDERTATAVGRVTEALEKVERARGLLHEWHQLIGAADAKLAEGVRLLRSRGHTGSADRLERELLGRNVLPGRWTFQTLEEFDDGYWSLFRELERLLRDELLGGQRHVHEARMKARERSEDSAGNPLPGFEGTPDELP</sequence>
<evidence type="ECO:0000313" key="3">
    <source>
        <dbReference type="Proteomes" id="UP000548304"/>
    </source>
</evidence>
<feature type="region of interest" description="Disordered" evidence="1">
    <location>
        <begin position="137"/>
        <end position="163"/>
    </location>
</feature>
<gene>
    <name evidence="2" type="ORF">FHR84_003323</name>
</gene>
<accession>A0A852YXZ8</accession>
<feature type="compositionally biased region" description="Basic and acidic residues" evidence="1">
    <location>
        <begin position="137"/>
        <end position="146"/>
    </location>
</feature>
<comment type="caution">
    <text evidence="2">The sequence shown here is derived from an EMBL/GenBank/DDBJ whole genome shotgun (WGS) entry which is preliminary data.</text>
</comment>
<organism evidence="2 3">
    <name type="scientific">Actinopolyspora biskrensis</name>
    <dbReference type="NCBI Taxonomy" id="1470178"/>
    <lineage>
        <taxon>Bacteria</taxon>
        <taxon>Bacillati</taxon>
        <taxon>Actinomycetota</taxon>
        <taxon>Actinomycetes</taxon>
        <taxon>Actinopolysporales</taxon>
        <taxon>Actinopolysporaceae</taxon>
        <taxon>Actinopolyspora</taxon>
    </lineage>
</organism>
<name>A0A852YXZ8_9ACTN</name>
<dbReference type="Proteomes" id="UP000548304">
    <property type="component" value="Unassembled WGS sequence"/>
</dbReference>
<keyword evidence="3" id="KW-1185">Reference proteome</keyword>
<dbReference type="AlphaFoldDB" id="A0A852YXZ8"/>
<protein>
    <submittedName>
        <fullName evidence="2">Uncharacterized protein</fullName>
    </submittedName>
</protein>
<reference evidence="2 3" key="1">
    <citation type="submission" date="2020-07" db="EMBL/GenBank/DDBJ databases">
        <title>Genomic Encyclopedia of Type Strains, Phase III (KMG-III): the genomes of soil and plant-associated and newly described type strains.</title>
        <authorList>
            <person name="Whitman W."/>
        </authorList>
    </citation>
    <scope>NUCLEOTIDE SEQUENCE [LARGE SCALE GENOMIC DNA]</scope>
    <source>
        <strain evidence="2 3">CECT 8576</strain>
    </source>
</reference>